<evidence type="ECO:0000313" key="1">
    <source>
        <dbReference type="EMBL" id="MBA4676880.1"/>
    </source>
</evidence>
<dbReference type="AlphaFoldDB" id="A0A7C9EUI1"/>
<reference evidence="1" key="2">
    <citation type="submission" date="2020-07" db="EMBL/GenBank/DDBJ databases">
        <authorList>
            <person name="Vera ALvarez R."/>
            <person name="Arias-Moreno D.M."/>
            <person name="Jimenez-Jacinto V."/>
            <person name="Jimenez-Bremont J.F."/>
            <person name="Swaminathan K."/>
            <person name="Moose S.P."/>
            <person name="Guerrero-Gonzalez M.L."/>
            <person name="Marino-Ramirez L."/>
            <person name="Landsman D."/>
            <person name="Rodriguez-Kessler M."/>
            <person name="Delgado-Sanchez P."/>
        </authorList>
    </citation>
    <scope>NUCLEOTIDE SEQUENCE</scope>
    <source>
        <tissue evidence="1">Cladode</tissue>
    </source>
</reference>
<protein>
    <submittedName>
        <fullName evidence="1">Uncharacterized protein</fullName>
    </submittedName>
</protein>
<reference evidence="1" key="1">
    <citation type="journal article" date="2013" name="J. Plant Res.">
        <title>Effect of fungi and light on seed germination of three Opuntia species from semiarid lands of central Mexico.</title>
        <authorList>
            <person name="Delgado-Sanchez P."/>
            <person name="Jimenez-Bremont J.F."/>
            <person name="Guerrero-Gonzalez Mde L."/>
            <person name="Flores J."/>
        </authorList>
    </citation>
    <scope>NUCLEOTIDE SEQUENCE</scope>
    <source>
        <tissue evidence="1">Cladode</tissue>
    </source>
</reference>
<name>A0A7C9EUI1_OPUST</name>
<organism evidence="1">
    <name type="scientific">Opuntia streptacantha</name>
    <name type="common">Prickly pear cactus</name>
    <name type="synonym">Opuntia cardona</name>
    <dbReference type="NCBI Taxonomy" id="393608"/>
    <lineage>
        <taxon>Eukaryota</taxon>
        <taxon>Viridiplantae</taxon>
        <taxon>Streptophyta</taxon>
        <taxon>Embryophyta</taxon>
        <taxon>Tracheophyta</taxon>
        <taxon>Spermatophyta</taxon>
        <taxon>Magnoliopsida</taxon>
        <taxon>eudicotyledons</taxon>
        <taxon>Gunneridae</taxon>
        <taxon>Pentapetalae</taxon>
        <taxon>Caryophyllales</taxon>
        <taxon>Cactineae</taxon>
        <taxon>Cactaceae</taxon>
        <taxon>Opuntioideae</taxon>
        <taxon>Opuntia</taxon>
    </lineage>
</organism>
<dbReference type="EMBL" id="GISG01272999">
    <property type="protein sequence ID" value="MBA4676880.1"/>
    <property type="molecule type" value="Transcribed_RNA"/>
</dbReference>
<sequence length="126" mass="14119">MKTFYHMNMGWGMPLWNIFNVAQNTLLFIRNEGLNVNLSARQSYTCQFQTPIAPIVAFRSSQTCHGLVQNIDMFLGLLSFHSLFSFGCGGSKGRLYRPPHIGHPDTTILIAGPTRGIPDSVINQYN</sequence>
<accession>A0A7C9EUI1</accession>
<proteinExistence type="predicted"/>